<organism evidence="2 3">
    <name type="scientific">Desulforamulus ferrireducens</name>
    <dbReference type="NCBI Taxonomy" id="1833852"/>
    <lineage>
        <taxon>Bacteria</taxon>
        <taxon>Bacillati</taxon>
        <taxon>Bacillota</taxon>
        <taxon>Clostridia</taxon>
        <taxon>Eubacteriales</taxon>
        <taxon>Peptococcaceae</taxon>
        <taxon>Desulforamulus</taxon>
    </lineage>
</organism>
<dbReference type="KEGG" id="dfg:B0537_06970"/>
<evidence type="ECO:0000313" key="3">
    <source>
        <dbReference type="Proteomes" id="UP000189464"/>
    </source>
</evidence>
<accession>A0A1S6IVP6</accession>
<keyword evidence="3" id="KW-1185">Reference proteome</keyword>
<feature type="transmembrane region" description="Helical" evidence="1">
    <location>
        <begin position="7"/>
        <end position="25"/>
    </location>
</feature>
<evidence type="ECO:0000313" key="2">
    <source>
        <dbReference type="EMBL" id="AQS58848.1"/>
    </source>
</evidence>
<dbReference type="Proteomes" id="UP000189464">
    <property type="component" value="Chromosome"/>
</dbReference>
<keyword evidence="1" id="KW-0472">Membrane</keyword>
<dbReference type="RefSeq" id="WP_077713874.1">
    <property type="nucleotide sequence ID" value="NZ_CP019698.1"/>
</dbReference>
<evidence type="ECO:0000256" key="1">
    <source>
        <dbReference type="SAM" id="Phobius"/>
    </source>
</evidence>
<gene>
    <name evidence="2" type="ORF">B0537_06970</name>
</gene>
<sequence>MIRDSKAFIMGLIMLLAFMGIYAYMMSPSFGDGRNGLEFADDIFNSISKGSAQAVIHGEVKNAEKWIGNTIEVELTCKDEEQAARWADALNKVDGAEVKVNQTNLSLKTDFGKLLANISEDCIAMYDNKGDVVQAKYNTDPRDATNRWYSITKAIGKDLEKKEQFKESIYLATYQKKVIEPAYNYYGVETKFVKDNKGTMTFLLLFYLFYTLWYGFAIYYLCVGFGITMNKAAKKSEA</sequence>
<dbReference type="OrthoDB" id="9779692at2"/>
<dbReference type="EMBL" id="CP019698">
    <property type="protein sequence ID" value="AQS58848.1"/>
    <property type="molecule type" value="Genomic_DNA"/>
</dbReference>
<reference evidence="2 3" key="1">
    <citation type="journal article" date="2016" name="Int. J. Syst. Evol. Microbiol.">
        <title>Desulfotomaculum ferrireducens sp. nov., a moderately thermophilic sulfate-reducing and dissimilatory Fe(III)-reducing bacterium isolated from compost.</title>
        <authorList>
            <person name="Yang G."/>
            <person name="Guo J."/>
            <person name="Zhuang L."/>
            <person name="Yuan Y."/>
            <person name="Zhou S."/>
        </authorList>
    </citation>
    <scope>NUCLEOTIDE SEQUENCE [LARGE SCALE GENOMIC DNA]</scope>
    <source>
        <strain evidence="2 3">GSS09</strain>
    </source>
</reference>
<keyword evidence="1" id="KW-0812">Transmembrane</keyword>
<keyword evidence="1" id="KW-1133">Transmembrane helix</keyword>
<feature type="transmembrane region" description="Helical" evidence="1">
    <location>
        <begin position="204"/>
        <end position="227"/>
    </location>
</feature>
<protein>
    <submittedName>
        <fullName evidence="2">Uncharacterized protein</fullName>
    </submittedName>
</protein>
<proteinExistence type="predicted"/>
<dbReference type="AlphaFoldDB" id="A0A1S6IVP6"/>
<dbReference type="STRING" id="1833852.B0537_06970"/>
<name>A0A1S6IVP6_9FIRM</name>